<feature type="non-terminal residue" evidence="1">
    <location>
        <position position="1"/>
    </location>
</feature>
<dbReference type="Proteomes" id="UP000824037">
    <property type="component" value="Unassembled WGS sequence"/>
</dbReference>
<protein>
    <submittedName>
        <fullName evidence="1">Uncharacterized protein</fullName>
    </submittedName>
</protein>
<name>A0A9D2EGE2_9MICO</name>
<evidence type="ECO:0000313" key="2">
    <source>
        <dbReference type="Proteomes" id="UP000824037"/>
    </source>
</evidence>
<gene>
    <name evidence="1" type="ORF">H9815_15325</name>
</gene>
<reference evidence="1" key="2">
    <citation type="submission" date="2021-04" db="EMBL/GenBank/DDBJ databases">
        <authorList>
            <person name="Gilroy R."/>
        </authorList>
    </citation>
    <scope>NUCLEOTIDE SEQUENCE</scope>
    <source>
        <strain evidence="1">ChiGjej4B4-7305</strain>
    </source>
</reference>
<sequence length="73" mass="8549">LIDAVFLDETSIKEDVVVLERLESDWAVYLTIDRAMIVKTTFRRFATEPEALEYMLVKLRQSAHARHRLAELD</sequence>
<proteinExistence type="predicted"/>
<organism evidence="1 2">
    <name type="scientific">Candidatus Ruania gallistercoris</name>
    <dbReference type="NCBI Taxonomy" id="2838746"/>
    <lineage>
        <taxon>Bacteria</taxon>
        <taxon>Bacillati</taxon>
        <taxon>Actinomycetota</taxon>
        <taxon>Actinomycetes</taxon>
        <taxon>Micrococcales</taxon>
        <taxon>Ruaniaceae</taxon>
        <taxon>Ruania</taxon>
    </lineage>
</organism>
<comment type="caution">
    <text evidence="1">The sequence shown here is derived from an EMBL/GenBank/DDBJ whole genome shotgun (WGS) entry which is preliminary data.</text>
</comment>
<dbReference type="EMBL" id="DXBY01000266">
    <property type="protein sequence ID" value="HIZ37144.1"/>
    <property type="molecule type" value="Genomic_DNA"/>
</dbReference>
<accession>A0A9D2EGE2</accession>
<reference evidence="1" key="1">
    <citation type="journal article" date="2021" name="PeerJ">
        <title>Extensive microbial diversity within the chicken gut microbiome revealed by metagenomics and culture.</title>
        <authorList>
            <person name="Gilroy R."/>
            <person name="Ravi A."/>
            <person name="Getino M."/>
            <person name="Pursley I."/>
            <person name="Horton D.L."/>
            <person name="Alikhan N.F."/>
            <person name="Baker D."/>
            <person name="Gharbi K."/>
            <person name="Hall N."/>
            <person name="Watson M."/>
            <person name="Adriaenssens E.M."/>
            <person name="Foster-Nyarko E."/>
            <person name="Jarju S."/>
            <person name="Secka A."/>
            <person name="Antonio M."/>
            <person name="Oren A."/>
            <person name="Chaudhuri R.R."/>
            <person name="La Ragione R."/>
            <person name="Hildebrand F."/>
            <person name="Pallen M.J."/>
        </authorList>
    </citation>
    <scope>NUCLEOTIDE SEQUENCE</scope>
    <source>
        <strain evidence="1">ChiGjej4B4-7305</strain>
    </source>
</reference>
<evidence type="ECO:0000313" key="1">
    <source>
        <dbReference type="EMBL" id="HIZ37144.1"/>
    </source>
</evidence>
<dbReference type="AlphaFoldDB" id="A0A9D2EGE2"/>